<dbReference type="Proteomes" id="UP000825729">
    <property type="component" value="Unassembled WGS sequence"/>
</dbReference>
<proteinExistence type="predicted"/>
<keyword evidence="2" id="KW-1185">Reference proteome</keyword>
<accession>A0AAV7DSL3</accession>
<name>A0AAV7DSL3_ARIFI</name>
<dbReference type="AlphaFoldDB" id="A0AAV7DSL3"/>
<comment type="caution">
    <text evidence="1">The sequence shown here is derived from an EMBL/GenBank/DDBJ whole genome shotgun (WGS) entry which is preliminary data.</text>
</comment>
<evidence type="ECO:0000313" key="2">
    <source>
        <dbReference type="Proteomes" id="UP000825729"/>
    </source>
</evidence>
<dbReference type="EMBL" id="JAINDJ010000042">
    <property type="protein sequence ID" value="KAG9438646.1"/>
    <property type="molecule type" value="Genomic_DNA"/>
</dbReference>
<reference evidence="1 2" key="1">
    <citation type="submission" date="2021-07" db="EMBL/GenBank/DDBJ databases">
        <title>The Aristolochia fimbriata genome: insights into angiosperm evolution, floral development and chemical biosynthesis.</title>
        <authorList>
            <person name="Jiao Y."/>
        </authorList>
    </citation>
    <scope>NUCLEOTIDE SEQUENCE [LARGE SCALE GENOMIC DNA]</scope>
    <source>
        <strain evidence="1">IBCAS-2021</strain>
        <tissue evidence="1">Leaf</tissue>
    </source>
</reference>
<sequence>MACPSTWKGPSGPRDPFAQLEFLIFHALCGTVRCPSPDLDLPVRRLWRLCCFAMRAGHRACGPRRVREWCALDMREWCFRPYEPSSRRAVFPSLHGPPAALLGRWHSPGACVFFPEGGAAHMMYSPFETRRPDPCRVRVRAAQSGVSVYFPLRLSLPPGCARKRPDAAVFMDPCECGSPMDLVGLAKASLIAQLLLSTVDAPGPVLLALFASAACWRRGLSEDATWLILPVVICLSQRLSHACLKARSWTLGWVVGPPRAVCTGRLRPFYGDALLALTGGSCLGAVTLKKLECSKQAYALDTLAWDNITGFRSYCVGRDRVMINEGTVGGIKYFIVRGEILGFMKGEQLRKHLPRMFSLIKAKVGGSKAIRYRPSLNHKRCRPGIGGCCF</sequence>
<protein>
    <submittedName>
        <fullName evidence="1">Uncharacterized protein</fullName>
    </submittedName>
</protein>
<evidence type="ECO:0000313" key="1">
    <source>
        <dbReference type="EMBL" id="KAG9438646.1"/>
    </source>
</evidence>
<organism evidence="1 2">
    <name type="scientific">Aristolochia fimbriata</name>
    <name type="common">White veined hardy Dutchman's pipe vine</name>
    <dbReference type="NCBI Taxonomy" id="158543"/>
    <lineage>
        <taxon>Eukaryota</taxon>
        <taxon>Viridiplantae</taxon>
        <taxon>Streptophyta</taxon>
        <taxon>Embryophyta</taxon>
        <taxon>Tracheophyta</taxon>
        <taxon>Spermatophyta</taxon>
        <taxon>Magnoliopsida</taxon>
        <taxon>Magnoliidae</taxon>
        <taxon>Piperales</taxon>
        <taxon>Aristolochiaceae</taxon>
        <taxon>Aristolochia</taxon>
    </lineage>
</organism>
<gene>
    <name evidence="1" type="ORF">H6P81_021422</name>
</gene>